<keyword evidence="4" id="KW-1185">Reference proteome</keyword>
<dbReference type="EMBL" id="JAGYPE020000014">
    <property type="protein sequence ID" value="MCH6265904.1"/>
    <property type="molecule type" value="Genomic_DNA"/>
</dbReference>
<feature type="region of interest" description="Disordered" evidence="1">
    <location>
        <begin position="1"/>
        <end position="48"/>
    </location>
</feature>
<dbReference type="Proteomes" id="UP000677265">
    <property type="component" value="Unassembled WGS sequence"/>
</dbReference>
<accession>A0A942SW74</accession>
<sequence length="48" mass="5642">MADNKKTSKHLERDSKLDRYENDDRHNDNARTATAFEPVIPRIDTENL</sequence>
<dbReference type="RefSeq" id="WP_213141185.1">
    <property type="nucleotide sequence ID" value="NZ_JAGYPE020000014.1"/>
</dbReference>
<proteinExistence type="predicted"/>
<protein>
    <submittedName>
        <fullName evidence="2">Uncharacterized protein</fullName>
    </submittedName>
</protein>
<name>A0A942SW74_9BACI</name>
<organism evidence="2">
    <name type="scientific">Neobacillus citreus</name>
    <dbReference type="NCBI Taxonomy" id="2833578"/>
    <lineage>
        <taxon>Bacteria</taxon>
        <taxon>Bacillati</taxon>
        <taxon>Bacillota</taxon>
        <taxon>Bacilli</taxon>
        <taxon>Bacillales</taxon>
        <taxon>Bacillaceae</taxon>
        <taxon>Neobacillus</taxon>
    </lineage>
</organism>
<feature type="compositionally biased region" description="Basic and acidic residues" evidence="1">
    <location>
        <begin position="1"/>
        <end position="29"/>
    </location>
</feature>
<dbReference type="AlphaFoldDB" id="A0A942SW74"/>
<evidence type="ECO:0000313" key="4">
    <source>
        <dbReference type="Proteomes" id="UP000677265"/>
    </source>
</evidence>
<dbReference type="EMBL" id="JAGYPE010000001">
    <property type="protein sequence ID" value="MBS4181332.1"/>
    <property type="molecule type" value="Genomic_DNA"/>
</dbReference>
<evidence type="ECO:0000256" key="1">
    <source>
        <dbReference type="SAM" id="MobiDB-lite"/>
    </source>
</evidence>
<evidence type="ECO:0000313" key="3">
    <source>
        <dbReference type="EMBL" id="MCH6265904.1"/>
    </source>
</evidence>
<gene>
    <name evidence="3" type="ORF">KHB02_010245</name>
    <name evidence="2" type="ORF">KHB02_07950</name>
</gene>
<comment type="caution">
    <text evidence="2">The sequence shown here is derived from an EMBL/GenBank/DDBJ whole genome shotgun (WGS) entry which is preliminary data.</text>
</comment>
<reference evidence="2" key="1">
    <citation type="submission" date="2021-05" db="EMBL/GenBank/DDBJ databases">
        <title>Novel Bacillus species.</title>
        <authorList>
            <person name="Liu G."/>
        </authorList>
    </citation>
    <scope>NUCLEOTIDE SEQUENCE</scope>
    <source>
        <strain evidence="2 4">FJAT-50051</strain>
    </source>
</reference>
<evidence type="ECO:0000313" key="2">
    <source>
        <dbReference type="EMBL" id="MBS4181332.1"/>
    </source>
</evidence>